<protein>
    <submittedName>
        <fullName evidence="1">Uncharacterized protein</fullName>
    </submittedName>
</protein>
<dbReference type="EMBL" id="NEDP02001776">
    <property type="protein sequence ID" value="OWF52532.1"/>
    <property type="molecule type" value="Genomic_DNA"/>
</dbReference>
<evidence type="ECO:0000313" key="2">
    <source>
        <dbReference type="Proteomes" id="UP000242188"/>
    </source>
</evidence>
<keyword evidence="2" id="KW-1185">Reference proteome</keyword>
<accession>A0A210QV35</accession>
<dbReference type="OrthoDB" id="10351481at2759"/>
<sequence length="160" mass="18364">MMITSREVWTDDDPVPCTIIQCEGYGLMCYKCDNRRHPDICDRKARKLTVGHVENIERCNGTCKIAAMRKRILGHVIDVYMRTCDHDWKIAACNQTENASVCHCKDRDFCNYQLKNIPFDDEVRGAALTSVENSAGKLFDYRTTLNVVLGFAIYILYIIT</sequence>
<gene>
    <name evidence="1" type="ORF">KP79_PYT11406</name>
</gene>
<dbReference type="Proteomes" id="UP000242188">
    <property type="component" value="Unassembled WGS sequence"/>
</dbReference>
<evidence type="ECO:0000313" key="1">
    <source>
        <dbReference type="EMBL" id="OWF52532.1"/>
    </source>
</evidence>
<name>A0A210QV35_MIZYE</name>
<organism evidence="1 2">
    <name type="scientific">Mizuhopecten yessoensis</name>
    <name type="common">Japanese scallop</name>
    <name type="synonym">Patinopecten yessoensis</name>
    <dbReference type="NCBI Taxonomy" id="6573"/>
    <lineage>
        <taxon>Eukaryota</taxon>
        <taxon>Metazoa</taxon>
        <taxon>Spiralia</taxon>
        <taxon>Lophotrochozoa</taxon>
        <taxon>Mollusca</taxon>
        <taxon>Bivalvia</taxon>
        <taxon>Autobranchia</taxon>
        <taxon>Pteriomorphia</taxon>
        <taxon>Pectinida</taxon>
        <taxon>Pectinoidea</taxon>
        <taxon>Pectinidae</taxon>
        <taxon>Mizuhopecten</taxon>
    </lineage>
</organism>
<dbReference type="AlphaFoldDB" id="A0A210QV35"/>
<comment type="caution">
    <text evidence="1">The sequence shown here is derived from an EMBL/GenBank/DDBJ whole genome shotgun (WGS) entry which is preliminary data.</text>
</comment>
<proteinExistence type="predicted"/>
<reference evidence="1 2" key="1">
    <citation type="journal article" date="2017" name="Nat. Ecol. Evol.">
        <title>Scallop genome provides insights into evolution of bilaterian karyotype and development.</title>
        <authorList>
            <person name="Wang S."/>
            <person name="Zhang J."/>
            <person name="Jiao W."/>
            <person name="Li J."/>
            <person name="Xun X."/>
            <person name="Sun Y."/>
            <person name="Guo X."/>
            <person name="Huan P."/>
            <person name="Dong B."/>
            <person name="Zhang L."/>
            <person name="Hu X."/>
            <person name="Sun X."/>
            <person name="Wang J."/>
            <person name="Zhao C."/>
            <person name="Wang Y."/>
            <person name="Wang D."/>
            <person name="Huang X."/>
            <person name="Wang R."/>
            <person name="Lv J."/>
            <person name="Li Y."/>
            <person name="Zhang Z."/>
            <person name="Liu B."/>
            <person name="Lu W."/>
            <person name="Hui Y."/>
            <person name="Liang J."/>
            <person name="Zhou Z."/>
            <person name="Hou R."/>
            <person name="Li X."/>
            <person name="Liu Y."/>
            <person name="Li H."/>
            <person name="Ning X."/>
            <person name="Lin Y."/>
            <person name="Zhao L."/>
            <person name="Xing Q."/>
            <person name="Dou J."/>
            <person name="Li Y."/>
            <person name="Mao J."/>
            <person name="Guo H."/>
            <person name="Dou H."/>
            <person name="Li T."/>
            <person name="Mu C."/>
            <person name="Jiang W."/>
            <person name="Fu Q."/>
            <person name="Fu X."/>
            <person name="Miao Y."/>
            <person name="Liu J."/>
            <person name="Yu Q."/>
            <person name="Li R."/>
            <person name="Liao H."/>
            <person name="Li X."/>
            <person name="Kong Y."/>
            <person name="Jiang Z."/>
            <person name="Chourrout D."/>
            <person name="Li R."/>
            <person name="Bao Z."/>
        </authorList>
    </citation>
    <scope>NUCLEOTIDE SEQUENCE [LARGE SCALE GENOMIC DNA]</scope>
    <source>
        <strain evidence="1 2">PY_sf001</strain>
    </source>
</reference>